<keyword evidence="7 14" id="KW-0479">Metal-binding</keyword>
<feature type="binding site" evidence="17">
    <location>
        <position position="97"/>
    </location>
    <ligand>
        <name>Zn(2+)</name>
        <dbReference type="ChEBI" id="CHEBI:29105"/>
        <note>catalytic</note>
    </ligand>
</feature>
<evidence type="ECO:0000256" key="9">
    <source>
        <dbReference type="ARBA" id="ARBA00022857"/>
    </source>
</evidence>
<dbReference type="GO" id="GO:0008835">
    <property type="term" value="F:diaminohydroxyphosphoribosylaminopyrimidine deaminase activity"/>
    <property type="evidence" value="ECO:0007669"/>
    <property type="project" value="UniProtKB-EC"/>
</dbReference>
<proteinExistence type="inferred from homology"/>
<dbReference type="GO" id="GO:0009231">
    <property type="term" value="P:riboflavin biosynthetic process"/>
    <property type="evidence" value="ECO:0007669"/>
    <property type="project" value="UniProtKB-KW"/>
</dbReference>
<dbReference type="NCBIfam" id="TIGR00326">
    <property type="entry name" value="eubact_ribD"/>
    <property type="match status" value="1"/>
</dbReference>
<dbReference type="Pfam" id="PF01872">
    <property type="entry name" value="RibD_C"/>
    <property type="match status" value="1"/>
</dbReference>
<keyword evidence="11" id="KW-0511">Multifunctional enzyme</keyword>
<feature type="binding site" evidence="16">
    <location>
        <position position="208"/>
    </location>
    <ligand>
        <name>NADP(+)</name>
        <dbReference type="ChEBI" id="CHEBI:58349"/>
    </ligand>
</feature>
<feature type="binding site" evidence="16">
    <location>
        <begin position="274"/>
        <end position="280"/>
    </location>
    <ligand>
        <name>NADP(+)</name>
        <dbReference type="ChEBI" id="CHEBI:58349"/>
    </ligand>
</feature>
<evidence type="ECO:0000256" key="8">
    <source>
        <dbReference type="ARBA" id="ARBA00022833"/>
    </source>
</evidence>
<feature type="binding site" evidence="16">
    <location>
        <position position="196"/>
    </location>
    <ligand>
        <name>substrate</name>
    </ligand>
</feature>
<feature type="binding site" evidence="16">
    <location>
        <position position="212"/>
    </location>
    <ligand>
        <name>NADP(+)</name>
        <dbReference type="ChEBI" id="CHEBI:58349"/>
    </ligand>
</feature>
<dbReference type="EC" id="1.1.1.193" evidence="14"/>
<name>A0AAU8N6C9_9ACTO</name>
<dbReference type="GO" id="GO:0008270">
    <property type="term" value="F:zinc ion binding"/>
    <property type="evidence" value="ECO:0007669"/>
    <property type="project" value="InterPro"/>
</dbReference>
<comment type="catalytic activity">
    <reaction evidence="12 14">
        <text>5-amino-6-(5-phospho-D-ribitylamino)uracil + NADP(+) = 5-amino-6-(5-phospho-D-ribosylamino)uracil + NADPH + H(+)</text>
        <dbReference type="Rhea" id="RHEA:17845"/>
        <dbReference type="ChEBI" id="CHEBI:15378"/>
        <dbReference type="ChEBI" id="CHEBI:57783"/>
        <dbReference type="ChEBI" id="CHEBI:58349"/>
        <dbReference type="ChEBI" id="CHEBI:58421"/>
        <dbReference type="ChEBI" id="CHEBI:58453"/>
        <dbReference type="EC" id="1.1.1.193"/>
    </reaction>
</comment>
<dbReference type="EC" id="3.5.4.26" evidence="14"/>
<evidence type="ECO:0000256" key="1">
    <source>
        <dbReference type="ARBA" id="ARBA00002151"/>
    </source>
</evidence>
<comment type="catalytic activity">
    <reaction evidence="13 14">
        <text>2,5-diamino-6-hydroxy-4-(5-phosphoribosylamino)-pyrimidine + H2O + H(+) = 5-amino-6-(5-phospho-D-ribosylamino)uracil + NH4(+)</text>
        <dbReference type="Rhea" id="RHEA:21868"/>
        <dbReference type="ChEBI" id="CHEBI:15377"/>
        <dbReference type="ChEBI" id="CHEBI:15378"/>
        <dbReference type="ChEBI" id="CHEBI:28938"/>
        <dbReference type="ChEBI" id="CHEBI:58453"/>
        <dbReference type="ChEBI" id="CHEBI:58614"/>
        <dbReference type="EC" id="3.5.4.26"/>
    </reaction>
</comment>
<feature type="binding site" evidence="16">
    <location>
        <position position="180"/>
    </location>
    <ligand>
        <name>substrate</name>
    </ligand>
</feature>
<evidence type="ECO:0000256" key="15">
    <source>
        <dbReference type="PIRSR" id="PIRSR006769-1"/>
    </source>
</evidence>
<dbReference type="InterPro" id="IPR004794">
    <property type="entry name" value="Eubact_RibD"/>
</dbReference>
<evidence type="ECO:0000256" key="13">
    <source>
        <dbReference type="ARBA" id="ARBA00049886"/>
    </source>
</evidence>
<feature type="binding site" evidence="16">
    <location>
        <position position="216"/>
    </location>
    <ligand>
        <name>substrate</name>
    </ligand>
</feature>
<dbReference type="PIRSF" id="PIRSF006769">
    <property type="entry name" value="RibD"/>
    <property type="match status" value="1"/>
</dbReference>
<evidence type="ECO:0000256" key="7">
    <source>
        <dbReference type="ARBA" id="ARBA00022723"/>
    </source>
</evidence>
<feature type="binding site" evidence="16">
    <location>
        <position position="166"/>
    </location>
    <ligand>
        <name>NADP(+)</name>
        <dbReference type="ChEBI" id="CHEBI:58349"/>
    </ligand>
</feature>
<dbReference type="PANTHER" id="PTHR38011:SF7">
    <property type="entry name" value="2,5-DIAMINO-6-RIBOSYLAMINO-4(3H)-PYRIMIDINONE 5'-PHOSPHATE REDUCTASE"/>
    <property type="match status" value="1"/>
</dbReference>
<dbReference type="InterPro" id="IPR016193">
    <property type="entry name" value="Cytidine_deaminase-like"/>
</dbReference>
<keyword evidence="10 14" id="KW-0560">Oxidoreductase</keyword>
<organism evidence="19">
    <name type="scientific">Actinomyces timonensis</name>
    <dbReference type="NCBI Taxonomy" id="1288391"/>
    <lineage>
        <taxon>Bacteria</taxon>
        <taxon>Bacillati</taxon>
        <taxon>Actinomycetota</taxon>
        <taxon>Actinomycetes</taxon>
        <taxon>Actinomycetales</taxon>
        <taxon>Actinomycetaceae</taxon>
        <taxon>Actinomyces</taxon>
    </lineage>
</organism>
<keyword evidence="8 14" id="KW-0862">Zinc</keyword>
<comment type="cofactor">
    <cofactor evidence="14 17">
        <name>Zn(2+)</name>
        <dbReference type="ChEBI" id="CHEBI:29105"/>
    </cofactor>
    <text evidence="14 17">Binds 1 zinc ion.</text>
</comment>
<evidence type="ECO:0000256" key="17">
    <source>
        <dbReference type="PIRSR" id="PIRSR006769-3"/>
    </source>
</evidence>
<comment type="similarity">
    <text evidence="5 14">In the C-terminal section; belongs to the HTP reductase family.</text>
</comment>
<dbReference type="InterPro" id="IPR024072">
    <property type="entry name" value="DHFR-like_dom_sf"/>
</dbReference>
<comment type="pathway">
    <text evidence="3 14">Cofactor biosynthesis; riboflavin biosynthesis; 5-amino-6-(D-ribitylamino)uracil from GTP: step 3/4.</text>
</comment>
<dbReference type="RefSeq" id="WP_366180778.1">
    <property type="nucleotide sequence ID" value="NZ_CP159989.1"/>
</dbReference>
<feature type="binding site" evidence="17">
    <location>
        <position position="88"/>
    </location>
    <ligand>
        <name>Zn(2+)</name>
        <dbReference type="ChEBI" id="CHEBI:29105"/>
        <note>catalytic</note>
    </ligand>
</feature>
<keyword evidence="14 19" id="KW-0378">Hydrolase</keyword>
<feature type="active site" description="Proton donor" evidence="15">
    <location>
        <position position="62"/>
    </location>
</feature>
<dbReference type="EMBL" id="CP159989">
    <property type="protein sequence ID" value="XCP82538.1"/>
    <property type="molecule type" value="Genomic_DNA"/>
</dbReference>
<evidence type="ECO:0000256" key="10">
    <source>
        <dbReference type="ARBA" id="ARBA00023002"/>
    </source>
</evidence>
<comment type="pathway">
    <text evidence="2 14">Cofactor biosynthesis; riboflavin biosynthesis; 5-amino-6-(D-ribitylamino)uracil from GTP: step 2/4.</text>
</comment>
<comment type="function">
    <text evidence="1 14">Converts 2,5-diamino-6-(ribosylamino)-4(3h)-pyrimidinone 5'-phosphate into 5-amino-6-(ribosylamino)-2,4(1h,3h)-pyrimidinedione 5'-phosphate.</text>
</comment>
<keyword evidence="9 14" id="KW-0521">NADP</keyword>
<feature type="binding site" evidence="17">
    <location>
        <position position="60"/>
    </location>
    <ligand>
        <name>Zn(2+)</name>
        <dbReference type="ChEBI" id="CHEBI:29105"/>
        <note>catalytic</note>
    </ligand>
</feature>
<evidence type="ECO:0000256" key="16">
    <source>
        <dbReference type="PIRSR" id="PIRSR006769-2"/>
    </source>
</evidence>
<dbReference type="Gene3D" id="3.40.430.10">
    <property type="entry name" value="Dihydrofolate Reductase, subunit A"/>
    <property type="match status" value="2"/>
</dbReference>
<evidence type="ECO:0000313" key="19">
    <source>
        <dbReference type="EMBL" id="XCP82538.1"/>
    </source>
</evidence>
<dbReference type="InterPro" id="IPR016192">
    <property type="entry name" value="APOBEC/CMP_deaminase_Zn-bd"/>
</dbReference>
<dbReference type="AlphaFoldDB" id="A0AAU8N6C9"/>
<gene>
    <name evidence="19" type="primary">ribD</name>
    <name evidence="19" type="ORF">ABXS69_01030</name>
</gene>
<sequence length="344" mass="35629">MSGENQREPAWTPAEREAMSAALDAARQGPRGANPLVGAAILIDDRLIAVGHHRGAGTPHAEVDAIDAARRAGADLARAELLVTLEPCGHTGRTPPCAWAIIDAGIPRVVHAIDDPNPTAAGGAAALRAAGVQVRGGLLAPEAAALNARWLERARAHRPFVTAKTAMTLDGRITAADGTSQWITGPAARASGHDLRSRVDAILVGSGTLAADNPRLTARADGAARQPLRCVMGLRPVPSDAALRADDHWLHLPTRDPHEALADRGIGHVLVEGGATVLTAFLAADLVDELVVHIAPLLLGSGRCAVGDLGIATLAGAHRFHPDSPPSLLGDDLVIRYTASPRAH</sequence>
<dbReference type="PROSITE" id="PS51747">
    <property type="entry name" value="CYT_DCMP_DEAMINASES_2"/>
    <property type="match status" value="1"/>
</dbReference>
<protein>
    <recommendedName>
        <fullName evidence="14">Riboflavin biosynthesis protein RibD</fullName>
    </recommendedName>
    <domain>
        <recommendedName>
            <fullName evidence="14">Diaminohydroxyphosphoribosylaminopyrimidine deaminase</fullName>
            <shortName evidence="14">DRAP deaminase</shortName>
            <ecNumber evidence="14">3.5.4.26</ecNumber>
        </recommendedName>
        <alternativeName>
            <fullName evidence="14">Riboflavin-specific deaminase</fullName>
        </alternativeName>
    </domain>
    <domain>
        <recommendedName>
            <fullName evidence="14">5-amino-6-(5-phosphoribosylamino)uracil reductase</fullName>
            <ecNumber evidence="14">1.1.1.193</ecNumber>
        </recommendedName>
        <alternativeName>
            <fullName evidence="14">HTP reductase</fullName>
        </alternativeName>
    </domain>
</protein>
<evidence type="ECO:0000256" key="3">
    <source>
        <dbReference type="ARBA" id="ARBA00004910"/>
    </source>
</evidence>
<dbReference type="GO" id="GO:0008703">
    <property type="term" value="F:5-amino-6-(5-phosphoribosylamino)uracil reductase activity"/>
    <property type="evidence" value="ECO:0007669"/>
    <property type="project" value="UniProtKB-EC"/>
</dbReference>
<dbReference type="InterPro" id="IPR002125">
    <property type="entry name" value="CMP_dCMP_dom"/>
</dbReference>
<reference evidence="19" key="1">
    <citation type="submission" date="2024-05" db="EMBL/GenBank/DDBJ databases">
        <title>Draft genome assemblies of 36 bacteria isolated from hibernating arctic ground squirrels.</title>
        <authorList>
            <person name="McKee H."/>
            <person name="Mullen L."/>
            <person name="Drown D.M."/>
            <person name="Duddleston K.N."/>
        </authorList>
    </citation>
    <scope>NUCLEOTIDE SEQUENCE</scope>
    <source>
        <strain evidence="19">AR004</strain>
    </source>
</reference>
<keyword evidence="6 14" id="KW-0686">Riboflavin biosynthesis</keyword>
<dbReference type="InterPro" id="IPR002734">
    <property type="entry name" value="RibDG_C"/>
</dbReference>
<accession>A0AAU8N6C9</accession>
<dbReference type="InterPro" id="IPR050765">
    <property type="entry name" value="Riboflavin_Biosynth_HTPR"/>
</dbReference>
<dbReference type="SUPFAM" id="SSF53927">
    <property type="entry name" value="Cytidine deaminase-like"/>
    <property type="match status" value="1"/>
</dbReference>
<dbReference type="Gene3D" id="3.40.140.10">
    <property type="entry name" value="Cytidine Deaminase, domain 2"/>
    <property type="match status" value="1"/>
</dbReference>
<evidence type="ECO:0000256" key="4">
    <source>
        <dbReference type="ARBA" id="ARBA00005259"/>
    </source>
</evidence>
<dbReference type="PANTHER" id="PTHR38011">
    <property type="entry name" value="DIHYDROFOLATE REDUCTASE FAMILY PROTEIN (AFU_ORTHOLOGUE AFUA_8G06820)"/>
    <property type="match status" value="1"/>
</dbReference>
<evidence type="ECO:0000256" key="12">
    <source>
        <dbReference type="ARBA" id="ARBA00049861"/>
    </source>
</evidence>
<feature type="binding site" evidence="16">
    <location>
        <position position="182"/>
    </location>
    <ligand>
        <name>NADP(+)</name>
        <dbReference type="ChEBI" id="CHEBI:58349"/>
    </ligand>
</feature>
<feature type="domain" description="CMP/dCMP-type deaminase" evidence="18">
    <location>
        <begin position="13"/>
        <end position="135"/>
    </location>
</feature>
<feature type="binding site" evidence="16">
    <location>
        <position position="272"/>
    </location>
    <ligand>
        <name>substrate</name>
    </ligand>
</feature>
<comment type="similarity">
    <text evidence="4 14">In the N-terminal section; belongs to the cytidine and deoxycytidylate deaminase family.</text>
</comment>
<evidence type="ECO:0000259" key="18">
    <source>
        <dbReference type="PROSITE" id="PS51747"/>
    </source>
</evidence>
<evidence type="ECO:0000256" key="14">
    <source>
        <dbReference type="PIRNR" id="PIRNR006769"/>
    </source>
</evidence>
<dbReference type="SUPFAM" id="SSF53597">
    <property type="entry name" value="Dihydrofolate reductase-like"/>
    <property type="match status" value="1"/>
</dbReference>
<evidence type="ECO:0000256" key="11">
    <source>
        <dbReference type="ARBA" id="ARBA00023268"/>
    </source>
</evidence>
<dbReference type="Pfam" id="PF00383">
    <property type="entry name" value="dCMP_cyt_deam_1"/>
    <property type="match status" value="1"/>
</dbReference>
<evidence type="ECO:0000256" key="6">
    <source>
        <dbReference type="ARBA" id="ARBA00022619"/>
    </source>
</evidence>
<feature type="binding site" evidence="16">
    <location>
        <position position="219"/>
    </location>
    <ligand>
        <name>substrate</name>
    </ligand>
</feature>
<dbReference type="PROSITE" id="PS00903">
    <property type="entry name" value="CYT_DCMP_DEAMINASES_1"/>
    <property type="match status" value="1"/>
</dbReference>
<evidence type="ECO:0000256" key="2">
    <source>
        <dbReference type="ARBA" id="ARBA00004882"/>
    </source>
</evidence>
<evidence type="ECO:0000256" key="5">
    <source>
        <dbReference type="ARBA" id="ARBA00007417"/>
    </source>
</evidence>